<dbReference type="EMBL" id="JAAAJB010001592">
    <property type="protein sequence ID" value="KAG0247682.1"/>
    <property type="molecule type" value="Genomic_DNA"/>
</dbReference>
<evidence type="ECO:0000313" key="1">
    <source>
        <dbReference type="EMBL" id="KAG0247682.1"/>
    </source>
</evidence>
<feature type="non-terminal residue" evidence="1">
    <location>
        <position position="212"/>
    </location>
</feature>
<accession>A0A9P6PKI2</accession>
<keyword evidence="2" id="KW-1185">Reference proteome</keyword>
<proteinExistence type="predicted"/>
<reference evidence="1" key="1">
    <citation type="journal article" date="2020" name="Fungal Divers.">
        <title>Resolving the Mortierellaceae phylogeny through synthesis of multi-gene phylogenetics and phylogenomics.</title>
        <authorList>
            <person name="Vandepol N."/>
            <person name="Liber J."/>
            <person name="Desiro A."/>
            <person name="Na H."/>
            <person name="Kennedy M."/>
            <person name="Barry K."/>
            <person name="Grigoriev I.V."/>
            <person name="Miller A.N."/>
            <person name="O'Donnell K."/>
            <person name="Stajich J.E."/>
            <person name="Bonito G."/>
        </authorList>
    </citation>
    <scope>NUCLEOTIDE SEQUENCE</scope>
    <source>
        <strain evidence="1">BC1065</strain>
    </source>
</reference>
<comment type="caution">
    <text evidence="1">The sequence shown here is derived from an EMBL/GenBank/DDBJ whole genome shotgun (WGS) entry which is preliminary data.</text>
</comment>
<dbReference type="Proteomes" id="UP000807716">
    <property type="component" value="Unassembled WGS sequence"/>
</dbReference>
<evidence type="ECO:0000313" key="2">
    <source>
        <dbReference type="Proteomes" id="UP000807716"/>
    </source>
</evidence>
<sequence>MGVEGFYSYEKRLAGAPAPVQIHSILNDEHEVHVDLVGLFFNIIRRTIKSDLAHPLRTTPKFNELPKVVAFEVDRVFGHANRHLLTLHVDGQDCREKERARAARDSRVDQAVKTADKIIPPVDFTQPHLPPPPTAAKEHRFKAAVLQVFRLDYSCKVWLANGLLALGMNVCKCSFEADTCIAATFKARKSAKSLVAVSGDSDFRIYEDISTV</sequence>
<gene>
    <name evidence="1" type="ORF">DFQ27_001702</name>
</gene>
<organism evidence="1 2">
    <name type="scientific">Actinomortierella ambigua</name>
    <dbReference type="NCBI Taxonomy" id="1343610"/>
    <lineage>
        <taxon>Eukaryota</taxon>
        <taxon>Fungi</taxon>
        <taxon>Fungi incertae sedis</taxon>
        <taxon>Mucoromycota</taxon>
        <taxon>Mortierellomycotina</taxon>
        <taxon>Mortierellomycetes</taxon>
        <taxon>Mortierellales</taxon>
        <taxon>Mortierellaceae</taxon>
        <taxon>Actinomortierella</taxon>
    </lineage>
</organism>
<protein>
    <submittedName>
        <fullName evidence="1">Uncharacterized protein</fullName>
    </submittedName>
</protein>
<dbReference type="OrthoDB" id="2403422at2759"/>
<name>A0A9P6PKI2_9FUNG</name>
<dbReference type="AlphaFoldDB" id="A0A9P6PKI2"/>